<evidence type="ECO:0000259" key="17">
    <source>
        <dbReference type="PROSITE" id="PS50142"/>
    </source>
</evidence>
<evidence type="ECO:0000256" key="15">
    <source>
        <dbReference type="ARBA" id="ARBA00022884"/>
    </source>
</evidence>
<evidence type="ECO:0000256" key="1">
    <source>
        <dbReference type="ARBA" id="ARBA00000109"/>
    </source>
</evidence>
<keyword evidence="14" id="KW-0460">Magnesium</keyword>
<dbReference type="GO" id="GO:0008033">
    <property type="term" value="P:tRNA processing"/>
    <property type="evidence" value="ECO:0007669"/>
    <property type="project" value="UniProtKB-KW"/>
</dbReference>
<dbReference type="CDD" id="cd00593">
    <property type="entry name" value="RIBOc"/>
    <property type="match status" value="1"/>
</dbReference>
<dbReference type="SMART" id="SM00535">
    <property type="entry name" value="RIBOc"/>
    <property type="match status" value="1"/>
</dbReference>
<dbReference type="GO" id="GO:0004525">
    <property type="term" value="F:ribonuclease III activity"/>
    <property type="evidence" value="ECO:0007669"/>
    <property type="project" value="UniProtKB-EC"/>
</dbReference>
<keyword evidence="10" id="KW-0540">Nuclease</keyword>
<evidence type="ECO:0000256" key="3">
    <source>
        <dbReference type="ARBA" id="ARBA00010183"/>
    </source>
</evidence>
<feature type="domain" description="RNase III" evidence="17">
    <location>
        <begin position="8"/>
        <end position="135"/>
    </location>
</feature>
<dbReference type="FunFam" id="1.10.1520.10:FF:000001">
    <property type="entry name" value="Ribonuclease 3"/>
    <property type="match status" value="1"/>
</dbReference>
<evidence type="ECO:0000256" key="11">
    <source>
        <dbReference type="ARBA" id="ARBA00022723"/>
    </source>
</evidence>
<keyword evidence="11" id="KW-0479">Metal-binding</keyword>
<evidence type="ECO:0000256" key="9">
    <source>
        <dbReference type="ARBA" id="ARBA00022694"/>
    </source>
</evidence>
<proteinExistence type="inferred from homology"/>
<evidence type="ECO:0000256" key="6">
    <source>
        <dbReference type="ARBA" id="ARBA00022490"/>
    </source>
</evidence>
<dbReference type="Gene3D" id="3.30.160.20">
    <property type="match status" value="1"/>
</dbReference>
<dbReference type="SMART" id="SM00358">
    <property type="entry name" value="DSRM"/>
    <property type="match status" value="1"/>
</dbReference>
<dbReference type="SUPFAM" id="SSF54768">
    <property type="entry name" value="dsRNA-binding domain-like"/>
    <property type="match status" value="1"/>
</dbReference>
<dbReference type="AlphaFoldDB" id="A0A0W8E395"/>
<evidence type="ECO:0000256" key="13">
    <source>
        <dbReference type="ARBA" id="ARBA00022801"/>
    </source>
</evidence>
<dbReference type="PROSITE" id="PS50137">
    <property type="entry name" value="DS_RBD"/>
    <property type="match status" value="1"/>
</dbReference>
<comment type="caution">
    <text evidence="18">The sequence shown here is derived from an EMBL/GenBank/DDBJ whole genome shotgun (WGS) entry which is preliminary data.</text>
</comment>
<gene>
    <name evidence="18" type="ORF">ASZ90_019537</name>
</gene>
<dbReference type="GO" id="GO:0042802">
    <property type="term" value="F:identical protein binding"/>
    <property type="evidence" value="ECO:0007669"/>
    <property type="project" value="UniProtKB-ARBA"/>
</dbReference>
<evidence type="ECO:0000313" key="18">
    <source>
        <dbReference type="EMBL" id="KUG03076.1"/>
    </source>
</evidence>
<evidence type="ECO:0000256" key="14">
    <source>
        <dbReference type="ARBA" id="ARBA00022842"/>
    </source>
</evidence>
<dbReference type="GO" id="GO:0046872">
    <property type="term" value="F:metal ion binding"/>
    <property type="evidence" value="ECO:0007669"/>
    <property type="project" value="UniProtKB-KW"/>
</dbReference>
<dbReference type="InterPro" id="IPR014720">
    <property type="entry name" value="dsRBD_dom"/>
</dbReference>
<sequence length="243" mass="27272">MSSDKGLILEFAKNINIEFDDYSLIHMALIHPSYSQEKSAAGNNQRLEFLGDAVLNFVVAEYLYNNYKEKAEGDLTKIRARVVCERSLTEVARVINLGQYLLLGKGEEMSGGRKRKSILADAVESVIGAIYLDQGYEKAAEFILSHLEGLIKEASQGDYYDYKSRLQELVQGKNKQNVYYEIINESGPAHAKVFLAGVYYQGHLLETGIGKSKKEAEQKAAEAVLKDEKALECLDKVLRYETL</sequence>
<protein>
    <recommendedName>
        <fullName evidence="5">ribonuclease III</fullName>
        <ecNumber evidence="5">3.1.26.3</ecNumber>
    </recommendedName>
</protein>
<dbReference type="GO" id="GO:0006364">
    <property type="term" value="P:rRNA processing"/>
    <property type="evidence" value="ECO:0007669"/>
    <property type="project" value="UniProtKB-KW"/>
</dbReference>
<dbReference type="PROSITE" id="PS00517">
    <property type="entry name" value="RNASE_3_1"/>
    <property type="match status" value="1"/>
</dbReference>
<organism evidence="18">
    <name type="scientific">hydrocarbon metagenome</name>
    <dbReference type="NCBI Taxonomy" id="938273"/>
    <lineage>
        <taxon>unclassified sequences</taxon>
        <taxon>metagenomes</taxon>
        <taxon>ecological metagenomes</taxon>
    </lineage>
</organism>
<reference evidence="18" key="1">
    <citation type="journal article" date="2015" name="Proc. Natl. Acad. Sci. U.S.A.">
        <title>Networks of energetic and metabolic interactions define dynamics in microbial communities.</title>
        <authorList>
            <person name="Embree M."/>
            <person name="Liu J.K."/>
            <person name="Al-Bassam M.M."/>
            <person name="Zengler K."/>
        </authorList>
    </citation>
    <scope>NUCLEOTIDE SEQUENCE</scope>
</reference>
<dbReference type="CDD" id="cd10845">
    <property type="entry name" value="DSRM_RNAse_III_family"/>
    <property type="match status" value="1"/>
</dbReference>
<comment type="subcellular location">
    <subcellularLocation>
        <location evidence="2">Cytoplasm</location>
    </subcellularLocation>
</comment>
<keyword evidence="8" id="KW-0507">mRNA processing</keyword>
<dbReference type="EC" id="3.1.26.3" evidence="5"/>
<feature type="domain" description="DRBM" evidence="16">
    <location>
        <begin position="161"/>
        <end position="230"/>
    </location>
</feature>
<evidence type="ECO:0000256" key="5">
    <source>
        <dbReference type="ARBA" id="ARBA00012177"/>
    </source>
</evidence>
<dbReference type="PANTHER" id="PTHR11207:SF0">
    <property type="entry name" value="RIBONUCLEASE 3"/>
    <property type="match status" value="1"/>
</dbReference>
<name>A0A0W8E395_9ZZZZ</name>
<dbReference type="SUPFAM" id="SSF69065">
    <property type="entry name" value="RNase III domain-like"/>
    <property type="match status" value="1"/>
</dbReference>
<keyword evidence="13 18" id="KW-0378">Hydrolase</keyword>
<dbReference type="Gene3D" id="1.10.1520.10">
    <property type="entry name" value="Ribonuclease III domain"/>
    <property type="match status" value="1"/>
</dbReference>
<dbReference type="PANTHER" id="PTHR11207">
    <property type="entry name" value="RIBONUCLEASE III"/>
    <property type="match status" value="1"/>
</dbReference>
<dbReference type="HAMAP" id="MF_00104">
    <property type="entry name" value="RNase_III"/>
    <property type="match status" value="1"/>
</dbReference>
<dbReference type="FunFam" id="3.30.160.20:FF:000003">
    <property type="entry name" value="Ribonuclease 3"/>
    <property type="match status" value="1"/>
</dbReference>
<dbReference type="InterPro" id="IPR000999">
    <property type="entry name" value="RNase_III_dom"/>
</dbReference>
<dbReference type="PROSITE" id="PS50142">
    <property type="entry name" value="RNASE_3_2"/>
    <property type="match status" value="1"/>
</dbReference>
<accession>A0A0W8E395</accession>
<dbReference type="Pfam" id="PF00035">
    <property type="entry name" value="dsrm"/>
    <property type="match status" value="1"/>
</dbReference>
<evidence type="ECO:0000256" key="8">
    <source>
        <dbReference type="ARBA" id="ARBA00022664"/>
    </source>
</evidence>
<keyword evidence="12" id="KW-0255">Endonuclease</keyword>
<keyword evidence="6" id="KW-0963">Cytoplasm</keyword>
<keyword evidence="9" id="KW-0819">tRNA processing</keyword>
<dbReference type="GO" id="GO:0006397">
    <property type="term" value="P:mRNA processing"/>
    <property type="evidence" value="ECO:0007669"/>
    <property type="project" value="UniProtKB-KW"/>
</dbReference>
<dbReference type="InterPro" id="IPR036389">
    <property type="entry name" value="RNase_III_sf"/>
</dbReference>
<dbReference type="EMBL" id="LNQE01001895">
    <property type="protein sequence ID" value="KUG03076.1"/>
    <property type="molecule type" value="Genomic_DNA"/>
</dbReference>
<dbReference type="GO" id="GO:0003725">
    <property type="term" value="F:double-stranded RNA binding"/>
    <property type="evidence" value="ECO:0007669"/>
    <property type="project" value="TreeGrafter"/>
</dbReference>
<comment type="similarity">
    <text evidence="3">Belongs to the ribonuclease III family.</text>
</comment>
<dbReference type="GO" id="GO:0005737">
    <property type="term" value="C:cytoplasm"/>
    <property type="evidence" value="ECO:0007669"/>
    <property type="project" value="UniProtKB-SubCell"/>
</dbReference>
<evidence type="ECO:0000256" key="4">
    <source>
        <dbReference type="ARBA" id="ARBA00011738"/>
    </source>
</evidence>
<dbReference type="GO" id="GO:0010468">
    <property type="term" value="P:regulation of gene expression"/>
    <property type="evidence" value="ECO:0007669"/>
    <property type="project" value="TreeGrafter"/>
</dbReference>
<keyword evidence="7" id="KW-0698">rRNA processing</keyword>
<evidence type="ECO:0000256" key="12">
    <source>
        <dbReference type="ARBA" id="ARBA00022759"/>
    </source>
</evidence>
<evidence type="ECO:0000259" key="16">
    <source>
        <dbReference type="PROSITE" id="PS50137"/>
    </source>
</evidence>
<dbReference type="NCBIfam" id="TIGR02191">
    <property type="entry name" value="RNaseIII"/>
    <property type="match status" value="1"/>
</dbReference>
<comment type="catalytic activity">
    <reaction evidence="1">
        <text>Endonucleolytic cleavage to 5'-phosphomonoester.</text>
        <dbReference type="EC" id="3.1.26.3"/>
    </reaction>
</comment>
<comment type="subunit">
    <text evidence="4">Homodimer.</text>
</comment>
<dbReference type="InterPro" id="IPR011907">
    <property type="entry name" value="RNase_III"/>
</dbReference>
<dbReference type="Pfam" id="PF14622">
    <property type="entry name" value="Ribonucleas_3_3"/>
    <property type="match status" value="1"/>
</dbReference>
<evidence type="ECO:0000256" key="2">
    <source>
        <dbReference type="ARBA" id="ARBA00004496"/>
    </source>
</evidence>
<evidence type="ECO:0000256" key="10">
    <source>
        <dbReference type="ARBA" id="ARBA00022722"/>
    </source>
</evidence>
<keyword evidence="15" id="KW-0694">RNA-binding</keyword>
<evidence type="ECO:0000256" key="7">
    <source>
        <dbReference type="ARBA" id="ARBA00022552"/>
    </source>
</evidence>